<dbReference type="Proteomes" id="UP000218387">
    <property type="component" value="Chromosome"/>
</dbReference>
<dbReference type="KEGG" id="emt:CPZ25_001525"/>
<dbReference type="RefSeq" id="WP_096919454.1">
    <property type="nucleotide sequence ID" value="NZ_JADNNR010000002.1"/>
</dbReference>
<sequence length="180" mass="20169">MCYNEEKEGVSGMKKYWAALMAVLACIALTGCGQDSSLVGAWQEEYFEKTCPESRDKTQYHQVVFYDDGSYDETLFFVENGRFVSDSVSGGYGDYGSQLHTVVRSGGGSIREASIKTPVLDPLPGKFERYGGWNKTFRLMTRDGSYGYRISGDTLFITDLEVELEKGMGSTLSGRYRRVR</sequence>
<organism evidence="1 2">
    <name type="scientific">Eubacterium maltosivorans</name>
    <dbReference type="NCBI Taxonomy" id="2041044"/>
    <lineage>
        <taxon>Bacteria</taxon>
        <taxon>Bacillati</taxon>
        <taxon>Bacillota</taxon>
        <taxon>Clostridia</taxon>
        <taxon>Eubacteriales</taxon>
        <taxon>Eubacteriaceae</taxon>
        <taxon>Eubacterium</taxon>
    </lineage>
</organism>
<protein>
    <submittedName>
        <fullName evidence="1">Uncharacterized protein</fullName>
    </submittedName>
</protein>
<reference evidence="1 2" key="1">
    <citation type="submission" date="2018-05" db="EMBL/GenBank/DDBJ databases">
        <title>Genome comparison of Eubacterium sp.</title>
        <authorList>
            <person name="Feng Y."/>
            <person name="Sanchez-Andrea I."/>
            <person name="Stams A.J.M."/>
            <person name="De Vos W.M."/>
        </authorList>
    </citation>
    <scope>NUCLEOTIDE SEQUENCE [LARGE SCALE GENOMIC DNA]</scope>
    <source>
        <strain evidence="1 2">YI</strain>
    </source>
</reference>
<name>A0A4P9C640_EUBML</name>
<gene>
    <name evidence="1" type="ORF">CPZ25_001525</name>
</gene>
<evidence type="ECO:0000313" key="2">
    <source>
        <dbReference type="Proteomes" id="UP000218387"/>
    </source>
</evidence>
<evidence type="ECO:0000313" key="1">
    <source>
        <dbReference type="EMBL" id="QCT70042.1"/>
    </source>
</evidence>
<accession>A0A4P9C640</accession>
<dbReference type="PROSITE" id="PS51257">
    <property type="entry name" value="PROKAR_LIPOPROTEIN"/>
    <property type="match status" value="1"/>
</dbReference>
<keyword evidence="2" id="KW-1185">Reference proteome</keyword>
<dbReference type="AlphaFoldDB" id="A0A4P9C640"/>
<proteinExistence type="predicted"/>
<dbReference type="EMBL" id="CP029487">
    <property type="protein sequence ID" value="QCT70042.1"/>
    <property type="molecule type" value="Genomic_DNA"/>
</dbReference>